<gene>
    <name evidence="1" type="ORF">H0A36_24440</name>
</gene>
<dbReference type="RefSeq" id="WP_180571172.1">
    <property type="nucleotide sequence ID" value="NZ_JACCKB010000065.1"/>
</dbReference>
<name>A0A853IGN7_9GAMM</name>
<evidence type="ECO:0000313" key="1">
    <source>
        <dbReference type="EMBL" id="NYZ69174.1"/>
    </source>
</evidence>
<organism evidence="1 2">
    <name type="scientific">Spartinivicinus marinus</name>
    <dbReference type="NCBI Taxonomy" id="2994442"/>
    <lineage>
        <taxon>Bacteria</taxon>
        <taxon>Pseudomonadati</taxon>
        <taxon>Pseudomonadota</taxon>
        <taxon>Gammaproteobacteria</taxon>
        <taxon>Oceanospirillales</taxon>
        <taxon>Zooshikellaceae</taxon>
        <taxon>Spartinivicinus</taxon>
    </lineage>
</organism>
<evidence type="ECO:0000313" key="2">
    <source>
        <dbReference type="Proteomes" id="UP000569732"/>
    </source>
</evidence>
<keyword evidence="2" id="KW-1185">Reference proteome</keyword>
<proteinExistence type="predicted"/>
<sequence>MPNQSPFKVAIERSGLRQTDRIKTALNPTTVAIEERSMKDWLGFLNAFASQLPFINQQNNQTGHWEKLFSLPAEKLLNYFNDPEAFLSGADVDHNTQEAMASFQNPALVLLLTFLHLLKQPKQDLAAITQRHFDFYYRQVLQLSKQPGVADKVHVALGLNDGYQEQALTKGTLFLAGQKTDGSPLHYQLIDNTNVNQGKLMAVRTLRRYDKYFTLNEMRRHYQQGFVKVLHWVLGQYYQGDEFPPYPTGKFWDESVSVDFLLELHEQYAPTRDGKPISSEATHYIHDQLYFSQVADFFACMELLRRQRAQQDLPSEEEWAAGCALLEQVWLNKQQQQTMVGYHRERESGGLMAMFRRALGQPNPGDPLPALPGNRDSFDSLYLDLLQLPATHDQYLLASRYVEQALGMGVDDFIAIMVVKQADDFGTATPDQWQSVYAKLEQAAQTSSQQAYTPAGFTDTRCLHPQRIETPEGGGQLSAFASVGLSQDHPSLTAITDPSAFYAPGVAISSPLLQLESGVRTIELTLACKSKGFPLEDLQQLNQRNQLPFDIRLSGSDEWQGLVARGGNANARVEVDQLGDELIKRYGSDRLWLLVTLLGARVKKYDVLILDTGHQHYWGIWQVMATADVASTQSTAAKGVTQRQQAVKLSFQGRLDNQWYSGRLRIDNNAQPPASLRLVDVASNDLTRATLDVAKQEVVFSQGADQRFEDSDVGEFIVWDGGQLLVIESVVNGKAQVVTIGDAPLLEERFWFQQYPGLTWQQSQSLAGNYSISGAEFAPDDSKTEAFTAADEDRLLQFNDGLVLLINRLVPNDEHDPSNNGAGNNSGNSNSNIAEQRFATARTKTLTHRLPAPLAFGEPVPLEVEKKAAYPGLRFTLVLPKSAQAVMAPGPDFKMAGLAKGLPVLEVRLKNEVASNMAGPQVDIPYEFFRQVRLHKASLKVTVADIQHLRVKTDIALMDPASPFEPFGFTPVVGANCYFGCNELSQKKLDSLSLTFHWAGLPASFEQHYQTYTEAGLLGLPTKVDEDSFTVQLSQYSNNSWLAIDSPKPLFKADRQGVKQVAYLQGFNRTGYYHLLDGESSELVDPLDFRRYFRLQLQGPDFFHHYYPSLTSMVAAKNSQQGTTTVVYPPYTPKLSRFSVGYTASAVIDPYADHYANDVHQLVHLYPFGSLDIVHTLNQEARLLGSYLLPKLVDEGSLYLGLSGTKPGQTLNLWLQTVNGTGRFGLGAPTLRIACRTLQGWQALSAEEFLGDATQGLTQPGLIRLRLPLAASAEGPLMDEGLYWLKISVTDRADAASWLEAIYAQGALLVAVDKPESINPVLGADSITNLVSPLGSIAEIKQPYPSFGGRSPEVDEAFATRVSERLGHRQRAAMLRDYEQLVLQQFPDIIYAKCLGYDEQRANNQLDENNQGEVRVMVLPDVTHLAPDVPLEPQVSQVTLNSIQQYLQPLTSPFARLQVVNPTFEQVLFRLAVRFYDMSSAGYYRRQLNRAIQQFLSPWGYQLAERPTVGGIIYRSALIYYLEGLEYVDYVAVVDVYLQNPGASDHELNYGYIPDGIVRVRVPDGVISSAPNHIIDTITTAVFQAEDFQGIGHMIVGLDFQVIAPEY</sequence>
<comment type="caution">
    <text evidence="1">The sequence shown here is derived from an EMBL/GenBank/DDBJ whole genome shotgun (WGS) entry which is preliminary data.</text>
</comment>
<dbReference type="Proteomes" id="UP000569732">
    <property type="component" value="Unassembled WGS sequence"/>
</dbReference>
<dbReference type="EMBL" id="JACCKB010000065">
    <property type="protein sequence ID" value="NYZ69174.1"/>
    <property type="molecule type" value="Genomic_DNA"/>
</dbReference>
<protein>
    <submittedName>
        <fullName evidence="1">Baseplate J/gp47 family protein</fullName>
    </submittedName>
</protein>
<reference evidence="1 2" key="1">
    <citation type="submission" date="2020-07" db="EMBL/GenBank/DDBJ databases">
        <title>Endozoicomonas sp. nov., isolated from sediment.</title>
        <authorList>
            <person name="Gu T."/>
        </authorList>
    </citation>
    <scope>NUCLEOTIDE SEQUENCE [LARGE SCALE GENOMIC DNA]</scope>
    <source>
        <strain evidence="1 2">SM1973</strain>
    </source>
</reference>
<accession>A0A853IGN7</accession>